<dbReference type="EMBL" id="SDEE01001345">
    <property type="protein sequence ID" value="RXW12219.1"/>
    <property type="molecule type" value="Genomic_DNA"/>
</dbReference>
<reference evidence="1 2" key="1">
    <citation type="submission" date="2019-01" db="EMBL/GenBank/DDBJ databases">
        <title>Draft genome sequence of Psathyrella aberdarensis IHI B618.</title>
        <authorList>
            <person name="Buettner E."/>
            <person name="Kellner H."/>
        </authorList>
    </citation>
    <scope>NUCLEOTIDE SEQUENCE [LARGE SCALE GENOMIC DNA]</scope>
    <source>
        <strain evidence="1 2">IHI B618</strain>
    </source>
</reference>
<evidence type="ECO:0000313" key="1">
    <source>
        <dbReference type="EMBL" id="RXW12219.1"/>
    </source>
</evidence>
<name>A0A4Q2D093_9AGAR</name>
<sequence length="197" mass="21877">MVNAPQPPVALPVVLPAEVSVEKIDAGEDAFARGLKLLSLTNDVLITLCVCRAITLPPRPQKKELVAALEQWQQVNGGSTKLSKSKKFTKPRTVVLGHAVLTAVADDMQKMVLPRWVNPAPIRAGQKSHGKLSADQWQSFCGIHLIVTLIRLWGRQPKQSRWYDMLTNFLDLVRAVEISSLLVTSQEHISAYKTYMT</sequence>
<keyword evidence="2" id="KW-1185">Reference proteome</keyword>
<dbReference type="Proteomes" id="UP000290288">
    <property type="component" value="Unassembled WGS sequence"/>
</dbReference>
<dbReference type="AlphaFoldDB" id="A0A4Q2D093"/>
<gene>
    <name evidence="1" type="ORF">EST38_g13635</name>
</gene>
<accession>A0A4Q2D093</accession>
<organism evidence="1 2">
    <name type="scientific">Candolleomyces aberdarensis</name>
    <dbReference type="NCBI Taxonomy" id="2316362"/>
    <lineage>
        <taxon>Eukaryota</taxon>
        <taxon>Fungi</taxon>
        <taxon>Dikarya</taxon>
        <taxon>Basidiomycota</taxon>
        <taxon>Agaricomycotina</taxon>
        <taxon>Agaricomycetes</taxon>
        <taxon>Agaricomycetidae</taxon>
        <taxon>Agaricales</taxon>
        <taxon>Agaricineae</taxon>
        <taxon>Psathyrellaceae</taxon>
        <taxon>Candolleomyces</taxon>
    </lineage>
</organism>
<dbReference type="OrthoDB" id="3247418at2759"/>
<comment type="caution">
    <text evidence="1">The sequence shown here is derived from an EMBL/GenBank/DDBJ whole genome shotgun (WGS) entry which is preliminary data.</text>
</comment>
<dbReference type="STRING" id="2316362.A0A4Q2D093"/>
<evidence type="ECO:0000313" key="2">
    <source>
        <dbReference type="Proteomes" id="UP000290288"/>
    </source>
</evidence>
<protein>
    <submittedName>
        <fullName evidence="1">Uncharacterized protein</fullName>
    </submittedName>
</protein>
<proteinExistence type="predicted"/>